<reference evidence="7" key="1">
    <citation type="journal article" date="2012" name="Insect Biochem. Mol. Biol.">
        <title>Transcriptome and full-length cDNA resources for the mountain pine beetle, Dendroctonus ponderosae Hopkins, a major insect pest of pine forests.</title>
        <authorList>
            <person name="Keeling C.I."/>
            <person name="Henderson H."/>
            <person name="Li M."/>
            <person name="Yuen M."/>
            <person name="Clark E.L."/>
            <person name="Fraser J.D."/>
            <person name="Huber D.P."/>
            <person name="Liao N.Y."/>
            <person name="Roderick Docking T."/>
            <person name="Birol I."/>
            <person name="Chan S.K."/>
            <person name="Taylor G.A."/>
            <person name="Palmquist D."/>
            <person name="Jones S.J."/>
            <person name="Bohlmann J."/>
        </authorList>
    </citation>
    <scope>NUCLEOTIDE SEQUENCE</scope>
    <source>
        <tissue evidence="7">Heads</tissue>
    </source>
</reference>
<dbReference type="OrthoDB" id="270318at2759"/>
<dbReference type="Pfam" id="PF00494">
    <property type="entry name" value="SQS_PSY"/>
    <property type="match status" value="1"/>
</dbReference>
<dbReference type="AlphaFoldDB" id="J3JUC7"/>
<keyword evidence="5" id="KW-0472">Membrane</keyword>
<dbReference type="EMBL" id="BT126840">
    <property type="protein sequence ID" value="AEE61802.1"/>
    <property type="molecule type" value="mRNA"/>
</dbReference>
<evidence type="ECO:0000256" key="1">
    <source>
        <dbReference type="ARBA" id="ARBA00004273"/>
    </source>
</evidence>
<dbReference type="Gene3D" id="1.10.600.10">
    <property type="entry name" value="Farnesyl Diphosphate Synthase"/>
    <property type="match status" value="1"/>
</dbReference>
<accession>J3JUC7</accession>
<evidence type="ECO:0000256" key="3">
    <source>
        <dbReference type="ARBA" id="ARBA00022946"/>
    </source>
</evidence>
<evidence type="ECO:0000256" key="6">
    <source>
        <dbReference type="ARBA" id="ARBA00038273"/>
    </source>
</evidence>
<evidence type="ECO:0000256" key="2">
    <source>
        <dbReference type="ARBA" id="ARBA00022792"/>
    </source>
</evidence>
<dbReference type="InterPro" id="IPR002060">
    <property type="entry name" value="Squ/phyt_synthse"/>
</dbReference>
<dbReference type="PANTHER" id="PTHR21181:SF13">
    <property type="entry name" value="NADH DEHYDROGENASE (UBIQUINONE) COMPLEX I, ASSEMBLY FACTOR 6"/>
    <property type="match status" value="1"/>
</dbReference>
<evidence type="ECO:0000256" key="5">
    <source>
        <dbReference type="ARBA" id="ARBA00023136"/>
    </source>
</evidence>
<dbReference type="GO" id="GO:0005743">
    <property type="term" value="C:mitochondrial inner membrane"/>
    <property type="evidence" value="ECO:0007669"/>
    <property type="project" value="UniProtKB-SubCell"/>
</dbReference>
<evidence type="ECO:0000313" key="7">
    <source>
        <dbReference type="EMBL" id="AEE61802.1"/>
    </source>
</evidence>
<dbReference type="SUPFAM" id="SSF48576">
    <property type="entry name" value="Terpenoid synthases"/>
    <property type="match status" value="1"/>
</dbReference>
<keyword evidence="2" id="KW-0999">Mitochondrion inner membrane</keyword>
<proteinExistence type="evidence at transcript level"/>
<dbReference type="HOGENOM" id="CLU_037269_6_0_1"/>
<evidence type="ECO:0000256" key="4">
    <source>
        <dbReference type="ARBA" id="ARBA00023128"/>
    </source>
</evidence>
<protein>
    <recommendedName>
        <fullName evidence="8">NADH dehydrogenase (Ubiquinone) complex I, assembly factor 6</fullName>
    </recommendedName>
</protein>
<comment type="similarity">
    <text evidence="6">Belongs to the NDUFAF6 family.</text>
</comment>
<dbReference type="InterPro" id="IPR008949">
    <property type="entry name" value="Isoprenoid_synthase_dom_sf"/>
</dbReference>
<dbReference type="GO" id="GO:0032981">
    <property type="term" value="P:mitochondrial respiratory chain complex I assembly"/>
    <property type="evidence" value="ECO:0007669"/>
    <property type="project" value="TreeGrafter"/>
</dbReference>
<name>J3JUC7_DENPD</name>
<sequence>MNNFNKLLLAKPPLRGAHRLKTTQSSADYCLDSIRKYDYENFMCTLLLKGSARSIAVAVRSFNVEVSRVAEQVSQSNIGLMRLKFWEEAVDKCYSKDILQVPKHPVAVELFKAISKVNLSRRYLKTLVSARESNINGLNLKTLDDMEKYAEQTVSSTYYLVLEGCGVKNVDADHAVSHLGKAQGIVQQLRAIPHSKRLDFIPIPEEILIKHHVSQEQVLRAKETQKLSDCVYEVASRAHQHLKKSRNLAGKVPKAGRNALLPAVPVALYLDRLQKLDYNVLDPRLQNRPWKLWPSLYLSMLKNK</sequence>
<keyword evidence="4" id="KW-0496">Mitochondrion</keyword>
<dbReference type="PANTHER" id="PTHR21181">
    <property type="match status" value="1"/>
</dbReference>
<comment type="subcellular location">
    <subcellularLocation>
        <location evidence="1">Mitochondrion inner membrane</location>
    </subcellularLocation>
</comment>
<evidence type="ECO:0008006" key="8">
    <source>
        <dbReference type="Google" id="ProtNLM"/>
    </source>
</evidence>
<keyword evidence="3" id="KW-0809">Transit peptide</keyword>
<organism evidence="7">
    <name type="scientific">Dendroctonus ponderosae</name>
    <name type="common">Mountain pine beetle</name>
    <dbReference type="NCBI Taxonomy" id="77166"/>
    <lineage>
        <taxon>Eukaryota</taxon>
        <taxon>Metazoa</taxon>
        <taxon>Ecdysozoa</taxon>
        <taxon>Arthropoda</taxon>
        <taxon>Hexapoda</taxon>
        <taxon>Insecta</taxon>
        <taxon>Pterygota</taxon>
        <taxon>Neoptera</taxon>
        <taxon>Endopterygota</taxon>
        <taxon>Coleoptera</taxon>
        <taxon>Polyphaga</taxon>
        <taxon>Cucujiformia</taxon>
        <taxon>Curculionidae</taxon>
        <taxon>Scolytinae</taxon>
        <taxon>Dendroctonus</taxon>
    </lineage>
</organism>